<dbReference type="InterPro" id="IPR001647">
    <property type="entry name" value="HTH_TetR"/>
</dbReference>
<reference evidence="4 5" key="2">
    <citation type="submission" date="2012-06" db="EMBL/GenBank/DDBJ databases">
        <authorList>
            <person name="Fiebig A."/>
        </authorList>
    </citation>
    <scope>NUCLEOTIDE SEQUENCE [LARGE SCALE GENOMIC DNA]</scope>
    <source>
        <strain evidence="4 5">DFL-43</strain>
    </source>
</reference>
<dbReference type="Pfam" id="PF00440">
    <property type="entry name" value="TetR_N"/>
    <property type="match status" value="1"/>
</dbReference>
<dbReference type="PROSITE" id="PS50977">
    <property type="entry name" value="HTH_TETR_2"/>
    <property type="match status" value="1"/>
</dbReference>
<keyword evidence="5" id="KW-1185">Reference proteome</keyword>
<gene>
    <name evidence="4" type="ORF">HPDFL43_18242</name>
</gene>
<dbReference type="SUPFAM" id="SSF46689">
    <property type="entry name" value="Homeodomain-like"/>
    <property type="match status" value="1"/>
</dbReference>
<dbReference type="STRING" id="411684.HPDFL43_18242"/>
<organism evidence="4 5">
    <name type="scientific">Hoeflea phototrophica (strain DSM 17068 / NCIMB 14078 / DFL-43)</name>
    <dbReference type="NCBI Taxonomy" id="411684"/>
    <lineage>
        <taxon>Bacteria</taxon>
        <taxon>Pseudomonadati</taxon>
        <taxon>Pseudomonadota</taxon>
        <taxon>Alphaproteobacteria</taxon>
        <taxon>Hyphomicrobiales</taxon>
        <taxon>Rhizobiaceae</taxon>
        <taxon>Hoeflea</taxon>
    </lineage>
</organism>
<sequence length="186" mass="19986">MAPKHSLTPDDWIKTAFRLLADAGPRAIRVDLMCKALGVTKGSFYWHFDDLAALKAAMIERWRQAAARDLIASATQTELAPRDLIIGLFEEVQKRQAKGGALAETALRQWAGADPAVLKLVREADNERLAFLTTQMRAAGLTGGEARSRAAFVYAALIGMEQLAGEPALTPSNMAGIIDAALTPGV</sequence>
<evidence type="ECO:0000259" key="3">
    <source>
        <dbReference type="PROSITE" id="PS50977"/>
    </source>
</evidence>
<evidence type="ECO:0000256" key="1">
    <source>
        <dbReference type="ARBA" id="ARBA00023125"/>
    </source>
</evidence>
<evidence type="ECO:0000313" key="4">
    <source>
        <dbReference type="EMBL" id="EDQ35161.1"/>
    </source>
</evidence>
<dbReference type="GO" id="GO:0003677">
    <property type="term" value="F:DNA binding"/>
    <property type="evidence" value="ECO:0007669"/>
    <property type="project" value="UniProtKB-UniRule"/>
</dbReference>
<dbReference type="eggNOG" id="COG1309">
    <property type="taxonomic scope" value="Bacteria"/>
</dbReference>
<reference evidence="4 5" key="1">
    <citation type="submission" date="2007-10" db="EMBL/GenBank/DDBJ databases">
        <authorList>
            <person name="Wagner-Dobler I."/>
            <person name="Ferriera S."/>
            <person name="Johnson J."/>
            <person name="Kravitz S."/>
            <person name="Beeson K."/>
            <person name="Sutton G."/>
            <person name="Rogers Y.-H."/>
            <person name="Friedman R."/>
            <person name="Frazier M."/>
            <person name="Venter J.C."/>
        </authorList>
    </citation>
    <scope>NUCLEOTIDE SEQUENCE [LARGE SCALE GENOMIC DNA]</scope>
    <source>
        <strain evidence="4 5">DFL-43</strain>
    </source>
</reference>
<proteinExistence type="predicted"/>
<name>A9CU73_HOEPD</name>
<dbReference type="HOGENOM" id="CLU_095332_0_2_5"/>
<comment type="caution">
    <text evidence="4">The sequence shown here is derived from an EMBL/GenBank/DDBJ whole genome shotgun (WGS) entry which is preliminary data.</text>
</comment>
<feature type="domain" description="HTH tetR-type" evidence="3">
    <location>
        <begin position="6"/>
        <end position="66"/>
    </location>
</feature>
<accession>A9CU73</accession>
<dbReference type="EMBL" id="ABIA03000005">
    <property type="protein sequence ID" value="EDQ35161.1"/>
    <property type="molecule type" value="Genomic_DNA"/>
</dbReference>
<keyword evidence="1 2" id="KW-0238">DNA-binding</keyword>
<evidence type="ECO:0000256" key="2">
    <source>
        <dbReference type="PROSITE-ProRule" id="PRU00335"/>
    </source>
</evidence>
<dbReference type="Gene3D" id="1.10.357.10">
    <property type="entry name" value="Tetracycline Repressor, domain 2"/>
    <property type="match status" value="1"/>
</dbReference>
<feature type="DNA-binding region" description="H-T-H motif" evidence="2">
    <location>
        <begin position="29"/>
        <end position="48"/>
    </location>
</feature>
<dbReference type="InterPro" id="IPR009057">
    <property type="entry name" value="Homeodomain-like_sf"/>
</dbReference>
<dbReference type="AlphaFoldDB" id="A9CU73"/>
<dbReference type="Proteomes" id="UP000004291">
    <property type="component" value="Chromosome"/>
</dbReference>
<evidence type="ECO:0000313" key="5">
    <source>
        <dbReference type="Proteomes" id="UP000004291"/>
    </source>
</evidence>
<protein>
    <submittedName>
        <fullName evidence="4">Transcriptional regulator</fullName>
    </submittedName>
</protein>
<dbReference type="RefSeq" id="WP_007199392.1">
    <property type="nucleotide sequence ID" value="NZ_CM002917.1"/>
</dbReference>